<dbReference type="SMART" id="SM01132">
    <property type="entry name" value="DIL"/>
    <property type="match status" value="1"/>
</dbReference>
<evidence type="ECO:0000256" key="4">
    <source>
        <dbReference type="ARBA" id="ARBA00022840"/>
    </source>
</evidence>
<dbReference type="Pfam" id="PF01843">
    <property type="entry name" value="DIL"/>
    <property type="match status" value="1"/>
</dbReference>
<dbReference type="SMART" id="SM00242">
    <property type="entry name" value="MYSc"/>
    <property type="match status" value="1"/>
</dbReference>
<organism evidence="15 16">
    <name type="scientific">Pleodorina starrii</name>
    <dbReference type="NCBI Taxonomy" id="330485"/>
    <lineage>
        <taxon>Eukaryota</taxon>
        <taxon>Viridiplantae</taxon>
        <taxon>Chlorophyta</taxon>
        <taxon>core chlorophytes</taxon>
        <taxon>Chlorophyceae</taxon>
        <taxon>CS clade</taxon>
        <taxon>Chlamydomonadales</taxon>
        <taxon>Volvocaceae</taxon>
        <taxon>Pleodorina</taxon>
    </lineage>
</organism>
<feature type="domain" description="Dilute" evidence="12">
    <location>
        <begin position="1275"/>
        <end position="1605"/>
    </location>
</feature>
<dbReference type="Pfam" id="PF02736">
    <property type="entry name" value="Myosin_N"/>
    <property type="match status" value="1"/>
</dbReference>
<evidence type="ECO:0000256" key="3">
    <source>
        <dbReference type="ARBA" id="ARBA00022741"/>
    </source>
</evidence>
<dbReference type="Pfam" id="PF00612">
    <property type="entry name" value="IQ"/>
    <property type="match status" value="3"/>
</dbReference>
<dbReference type="GO" id="GO:0000146">
    <property type="term" value="F:microfilament motor activity"/>
    <property type="evidence" value="ECO:0007669"/>
    <property type="project" value="TreeGrafter"/>
</dbReference>
<feature type="region of interest" description="Disordered" evidence="11">
    <location>
        <begin position="1416"/>
        <end position="1436"/>
    </location>
</feature>
<dbReference type="InterPro" id="IPR008989">
    <property type="entry name" value="Myosin_S1_N"/>
</dbReference>
<dbReference type="Gene3D" id="2.30.30.360">
    <property type="entry name" value="Myosin S1 fragment, N-terminal"/>
    <property type="match status" value="1"/>
</dbReference>
<keyword evidence="2" id="KW-0677">Repeat</keyword>
<dbReference type="InterPro" id="IPR004009">
    <property type="entry name" value="SH3_Myosin"/>
</dbReference>
<comment type="similarity">
    <text evidence="1">Belongs to the TRAFAC class myosin-kinesin ATPase superfamily. Myosin family. Plant myosin class XI subfamily.</text>
</comment>
<dbReference type="GO" id="GO:0016020">
    <property type="term" value="C:membrane"/>
    <property type="evidence" value="ECO:0007669"/>
    <property type="project" value="TreeGrafter"/>
</dbReference>
<dbReference type="CDD" id="cd23767">
    <property type="entry name" value="IQCD"/>
    <property type="match status" value="1"/>
</dbReference>
<dbReference type="InterPro" id="IPR000048">
    <property type="entry name" value="IQ_motif_EF-hand-BS"/>
</dbReference>
<dbReference type="PANTHER" id="PTHR13140">
    <property type="entry name" value="MYOSIN"/>
    <property type="match status" value="1"/>
</dbReference>
<keyword evidence="8 9" id="KW-0009">Actin-binding</keyword>
<dbReference type="PROSITE" id="PS51456">
    <property type="entry name" value="MYOSIN_MOTOR"/>
    <property type="match status" value="1"/>
</dbReference>
<evidence type="ECO:0000256" key="10">
    <source>
        <dbReference type="SAM" id="Coils"/>
    </source>
</evidence>
<dbReference type="GO" id="GO:0016459">
    <property type="term" value="C:myosin complex"/>
    <property type="evidence" value="ECO:0007669"/>
    <property type="project" value="UniProtKB-KW"/>
</dbReference>
<dbReference type="GO" id="GO:0005737">
    <property type="term" value="C:cytoplasm"/>
    <property type="evidence" value="ECO:0007669"/>
    <property type="project" value="TreeGrafter"/>
</dbReference>
<feature type="coiled-coil region" evidence="10">
    <location>
        <begin position="1046"/>
        <end position="1080"/>
    </location>
</feature>
<dbReference type="GO" id="GO:0005524">
    <property type="term" value="F:ATP binding"/>
    <property type="evidence" value="ECO:0007669"/>
    <property type="project" value="UniProtKB-UniRule"/>
</dbReference>
<dbReference type="Gene3D" id="3.40.850.10">
    <property type="entry name" value="Kinesin motor domain"/>
    <property type="match status" value="1"/>
</dbReference>
<reference evidence="15 16" key="1">
    <citation type="journal article" date="2023" name="Commun. Biol.">
        <title>Reorganization of the ancestral sex-determining regions during the evolution of trioecy in Pleodorina starrii.</title>
        <authorList>
            <person name="Takahashi K."/>
            <person name="Suzuki S."/>
            <person name="Kawai-Toyooka H."/>
            <person name="Yamamoto K."/>
            <person name="Hamaji T."/>
            <person name="Ootsuki R."/>
            <person name="Yamaguchi H."/>
            <person name="Kawachi M."/>
            <person name="Higashiyama T."/>
            <person name="Nozaki H."/>
        </authorList>
    </citation>
    <scope>NUCLEOTIDE SEQUENCE [LARGE SCALE GENOMIC DNA]</scope>
    <source>
        <strain evidence="15 16">NIES-4479</strain>
    </source>
</reference>
<feature type="coiled-coil region" evidence="10">
    <location>
        <begin position="887"/>
        <end position="1002"/>
    </location>
</feature>
<evidence type="ECO:0000313" key="15">
    <source>
        <dbReference type="EMBL" id="GLC49893.1"/>
    </source>
</evidence>
<gene>
    <name evidence="15" type="primary">PLEST009180</name>
    <name evidence="15" type="ORF">PLESTB_000320200</name>
</gene>
<dbReference type="Proteomes" id="UP001165080">
    <property type="component" value="Unassembled WGS sequence"/>
</dbReference>
<dbReference type="Gene3D" id="1.20.5.190">
    <property type="match status" value="3"/>
</dbReference>
<dbReference type="InterPro" id="IPR001609">
    <property type="entry name" value="Myosin_head_motor_dom-like"/>
</dbReference>
<keyword evidence="16" id="KW-1185">Reference proteome</keyword>
<evidence type="ECO:0000313" key="16">
    <source>
        <dbReference type="Proteomes" id="UP001165080"/>
    </source>
</evidence>
<protein>
    <submittedName>
        <fullName evidence="15">Uncharacterized protein</fullName>
    </submittedName>
</protein>
<keyword evidence="5 10" id="KW-0175">Coiled coil</keyword>
<evidence type="ECO:0000256" key="9">
    <source>
        <dbReference type="PROSITE-ProRule" id="PRU00782"/>
    </source>
</evidence>
<feature type="compositionally biased region" description="Low complexity" evidence="11">
    <location>
        <begin position="1418"/>
        <end position="1436"/>
    </location>
</feature>
<dbReference type="EMBL" id="BRXU01000003">
    <property type="protein sequence ID" value="GLC49893.1"/>
    <property type="molecule type" value="Genomic_DNA"/>
</dbReference>
<keyword evidence="3 9" id="KW-0547">Nucleotide-binding</keyword>
<evidence type="ECO:0000256" key="2">
    <source>
        <dbReference type="ARBA" id="ARBA00022737"/>
    </source>
</evidence>
<dbReference type="PROSITE" id="PS51126">
    <property type="entry name" value="DILUTE"/>
    <property type="match status" value="1"/>
</dbReference>
<proteinExistence type="inferred from homology"/>
<dbReference type="InterPro" id="IPR036961">
    <property type="entry name" value="Kinesin_motor_dom_sf"/>
</dbReference>
<keyword evidence="4 9" id="KW-0067">ATP-binding</keyword>
<keyword evidence="6 9" id="KW-0518">Myosin</keyword>
<dbReference type="Gene3D" id="1.20.58.530">
    <property type="match status" value="1"/>
</dbReference>
<feature type="region of interest" description="Actin-binding" evidence="9">
    <location>
        <begin position="633"/>
        <end position="655"/>
    </location>
</feature>
<dbReference type="Pfam" id="PF00063">
    <property type="entry name" value="Myosin_head"/>
    <property type="match status" value="1"/>
</dbReference>
<evidence type="ECO:0000259" key="14">
    <source>
        <dbReference type="PROSITE" id="PS51844"/>
    </source>
</evidence>
<feature type="domain" description="Myosin N-terminal SH3-like" evidence="14">
    <location>
        <begin position="8"/>
        <end position="58"/>
    </location>
</feature>
<dbReference type="Gene3D" id="1.10.10.820">
    <property type="match status" value="1"/>
</dbReference>
<dbReference type="InterPro" id="IPR027417">
    <property type="entry name" value="P-loop_NTPase"/>
</dbReference>
<feature type="region of interest" description="Disordered" evidence="11">
    <location>
        <begin position="1166"/>
        <end position="1198"/>
    </location>
</feature>
<dbReference type="Gene3D" id="1.20.120.720">
    <property type="entry name" value="Myosin VI head, motor domain, U50 subdomain"/>
    <property type="match status" value="1"/>
</dbReference>
<evidence type="ECO:0000256" key="5">
    <source>
        <dbReference type="ARBA" id="ARBA00023054"/>
    </source>
</evidence>
<dbReference type="PROSITE" id="PS50096">
    <property type="entry name" value="IQ"/>
    <property type="match status" value="6"/>
</dbReference>
<dbReference type="SMART" id="SM00015">
    <property type="entry name" value="IQ"/>
    <property type="match status" value="6"/>
</dbReference>
<dbReference type="GO" id="GO:0007015">
    <property type="term" value="P:actin filament organization"/>
    <property type="evidence" value="ECO:0007669"/>
    <property type="project" value="TreeGrafter"/>
</dbReference>
<dbReference type="PROSITE" id="PS51844">
    <property type="entry name" value="SH3_LIKE"/>
    <property type="match status" value="1"/>
</dbReference>
<evidence type="ECO:0000256" key="1">
    <source>
        <dbReference type="ARBA" id="ARBA00008049"/>
    </source>
</evidence>
<dbReference type="InterPro" id="IPR002710">
    <property type="entry name" value="Dilute_dom"/>
</dbReference>
<dbReference type="GO" id="GO:0051015">
    <property type="term" value="F:actin filament binding"/>
    <property type="evidence" value="ECO:0007669"/>
    <property type="project" value="InterPro"/>
</dbReference>
<evidence type="ECO:0000256" key="7">
    <source>
        <dbReference type="ARBA" id="ARBA00023175"/>
    </source>
</evidence>
<accession>A0A9W6BD97</accession>
<dbReference type="Gene3D" id="6.20.240.20">
    <property type="match status" value="1"/>
</dbReference>
<comment type="caution">
    <text evidence="15">The sequence shown here is derived from an EMBL/GenBank/DDBJ whole genome shotgun (WGS) entry which is preliminary data.</text>
</comment>
<dbReference type="CDD" id="cd01384">
    <property type="entry name" value="MYSc_Myo11"/>
    <property type="match status" value="1"/>
</dbReference>
<dbReference type="InterPro" id="IPR036018">
    <property type="entry name" value="MYSc_Myo11"/>
</dbReference>
<evidence type="ECO:0000259" key="13">
    <source>
        <dbReference type="PROSITE" id="PS51456"/>
    </source>
</evidence>
<dbReference type="FunFam" id="1.10.10.820:FF:000001">
    <property type="entry name" value="Myosin heavy chain"/>
    <property type="match status" value="1"/>
</dbReference>
<dbReference type="PRINTS" id="PR00193">
    <property type="entry name" value="MYOSINHEAVY"/>
</dbReference>
<keyword evidence="7 9" id="KW-0505">Motor protein</keyword>
<feature type="domain" description="Myosin motor" evidence="13">
    <location>
        <begin position="62"/>
        <end position="752"/>
    </location>
</feature>
<evidence type="ECO:0000256" key="11">
    <source>
        <dbReference type="SAM" id="MobiDB-lite"/>
    </source>
</evidence>
<evidence type="ECO:0000256" key="6">
    <source>
        <dbReference type="ARBA" id="ARBA00023123"/>
    </source>
</evidence>
<evidence type="ECO:0000256" key="8">
    <source>
        <dbReference type="ARBA" id="ARBA00023203"/>
    </source>
</evidence>
<name>A0A9W6BD97_9CHLO</name>
<sequence length="1671" mass="185132">MDATIIHTVGTRVWIRDEKEAWIKGEVVKVEENYVLVRTEATGMEVKCKPEDAPLQNPHNNRGVDDMTRLSYLHEPAVLWNLNTRYAYDDIYTYTGTILIAINPFTSLPHLYGDHMMNQYRGVEIGDYAPHVYAIADAAYRQMRKEMKGQSILVSGESGAGKTETSKLIMKYLAYMGGYTEAGEQTGSGGSVEEQVLESNPLLEAFGNAKTTRNNNSSRFGKYVEINFNSKGVISGAAIRTYLLERSRVVAINNPERNYHIFYQLCDGASPEQRAQLRLKSAQEYRYLNQSTCFQLPGTDNAEDFKRTIYAMERVGIPAADREAIFRTVAAILHLGNLNFNPGPEDSALVAPATEEALDSTAALLGVDKEELRKALTTRVRQTPEGPIVSPLDARAATETRDSLAKIIYAKMFDWLVRMINAAIGEDKNCAASVGVLDIYGFEQFQYNDFEQFCINLANEKLQQHFNQHVFKMEQAEYERERIDWSYIQFVDNQDVLDLIEGKVGILDLLDEVCRFVDAKGKDFAEKLYSAQTCKESRRFSKPKTSVTQFIIDHYAGPVKYDTANFIDKNKDFVVPEHQALLGSSSQPFIAALFTEMDAAGDANGAAAPPPGRRGAAKGVKFNSVGSQFKKQLAELMVQLHAMEPHYIRCIKPNESAQPGVFENKNVLHQLKCGGVMEAVRISCAGFPSKRPYDEFVDHFWQLAPDLLKTDADDKEVTKAILAKAGVSGYQLGLTKVFMRAGQMAQLDKMRTDTLNSAAITIQRFVRGTLARWRFAAARAAVLKIQCAVRAWAARKLAMQLRREKAALTIQRMWRGYKARSTYLEQRRLIMAVQSMFRGRNARQRLEQLRRMRAAITIQKCWRCFVARRSFLATRKAAMAVQNGFRIKVARRELRTLRQQAREGTKLLEDKKALEQKVHELQAMLETVQGQRNELRQQVKEELAARAEVEREMEVLRAELEVVNRGRLEETQQLNAALQQEKEALEQENATLRERLVSGEDQANRKAAEMATALKKAQDYIGQLMSERSQIDKKFHEMKTDLITRLQNACAQRDEARGRVLELENENTKLSESLQVKDRELAAANAAAAAVQIVQSAAGPAGVPTAAASPGPVGTPVAPPATAMQNMFQKLQASAPGYARNVADNISGLFAKEGPQMRTPPRAGITVGEDDMRSPGLSSIPSSAGAGPESEADRRMREAQMKQVAMLAEKRKAEEDRLLAALTAPLPTSSSGQQQDGAGPLGMGFYKGRPVAAIVIFRYCLHSRAFQADRTAIFDRIVSVIGQQVERGQEDNNCLSYWLSNTVTLLHMLNKNVKPASGSMNKARGGVTAAGVGGAARSVLGAMFGSRSGASPGSLSHTEASIHGGGVGGFKQVEAKYPALLFKQQLDAFVQKIFPMIRDNVRKEISPMLNNCIHTPKASGRTAARPGAAAPAGGDKAAGAAGAAQQAASHKSWTDILHVLDTLLALVKANNVPKVLVQALFKQLFRFINVQLFNQLLLRRECCSFSNGEYVKTGLEQVAHWINGAGADYIADSWEELKYLRQAVTFLVIGNKPKKSLEEITSDLCPVLSIQQLYRISTMYWDDKYNTETVSPEVLSRMKQAMVDSNSAASHSFLLDDDSSLPFQAAELLANMDDKDLYGGIPMPEVLQDGDGAASFAFLEKELRFAAPAAQ</sequence>
<dbReference type="SUPFAM" id="SSF52540">
    <property type="entry name" value="P-loop containing nucleoside triphosphate hydrolases"/>
    <property type="match status" value="2"/>
</dbReference>
<evidence type="ECO:0000259" key="12">
    <source>
        <dbReference type="PROSITE" id="PS51126"/>
    </source>
</evidence>
<feature type="binding site" evidence="9">
    <location>
        <begin position="156"/>
        <end position="163"/>
    </location>
    <ligand>
        <name>ATP</name>
        <dbReference type="ChEBI" id="CHEBI:30616"/>
    </ligand>
</feature>
<dbReference type="GO" id="GO:0030048">
    <property type="term" value="P:actin filament-based movement"/>
    <property type="evidence" value="ECO:0007669"/>
    <property type="project" value="UniProtKB-ARBA"/>
</dbReference>
<dbReference type="PANTHER" id="PTHR13140:SF781">
    <property type="entry name" value="MYOSIN-15"/>
    <property type="match status" value="1"/>
</dbReference>